<evidence type="ECO:0000313" key="3">
    <source>
        <dbReference type="Proteomes" id="UP000064967"/>
    </source>
</evidence>
<accession>A0A0K1Q3W3</accession>
<keyword evidence="3" id="KW-1185">Reference proteome</keyword>
<dbReference type="RefSeq" id="WP_146651712.1">
    <property type="nucleotide sequence ID" value="NZ_CP012333.1"/>
</dbReference>
<dbReference type="KEGG" id="llu:AKJ09_07082"/>
<organism evidence="2 3">
    <name type="scientific">Labilithrix luteola</name>
    <dbReference type="NCBI Taxonomy" id="1391654"/>
    <lineage>
        <taxon>Bacteria</taxon>
        <taxon>Pseudomonadati</taxon>
        <taxon>Myxococcota</taxon>
        <taxon>Polyangia</taxon>
        <taxon>Polyangiales</taxon>
        <taxon>Labilitrichaceae</taxon>
        <taxon>Labilithrix</taxon>
    </lineage>
</organism>
<evidence type="ECO:0000313" key="2">
    <source>
        <dbReference type="EMBL" id="AKV00419.1"/>
    </source>
</evidence>
<protein>
    <submittedName>
        <fullName evidence="2">Uncharacterized protein</fullName>
    </submittedName>
</protein>
<sequence length="348" mass="37019">MLVALMTSGAGERSAQAQVAEHERIQVRYDAHASCPPEGEFVGNVRRYTSRWALADESVDARRFHVTLEPRGDEFVGTLAIAPKATSGTDEVATREIVGPDCDVVARGMAVAMAVAIDPQALFGSDSTSNDETGPGPVEEAPTPIKPTAPPRERPVRTLPPAPRAPLWDVEARVEMTSAVVTGWLPVFGAAIAIDPLASRAKQSSWTLPRWVRPSIAIGIRQSLPKDVTEDSIATTFSWTAGNARLCPVRFASSNERLEVLPCFEADIGSLHAEASGSQDARSSTKAWVDVGGSARIRWQVSGPWFIGSSAMLVAPISRNRFELATGALVSRAPGIGVSLGLTGGARF</sequence>
<feature type="region of interest" description="Disordered" evidence="1">
    <location>
        <begin position="122"/>
        <end position="160"/>
    </location>
</feature>
<dbReference type="Proteomes" id="UP000064967">
    <property type="component" value="Chromosome"/>
</dbReference>
<dbReference type="STRING" id="1391654.AKJ09_07082"/>
<evidence type="ECO:0000256" key="1">
    <source>
        <dbReference type="SAM" id="MobiDB-lite"/>
    </source>
</evidence>
<dbReference type="EMBL" id="CP012333">
    <property type="protein sequence ID" value="AKV00419.1"/>
    <property type="molecule type" value="Genomic_DNA"/>
</dbReference>
<proteinExistence type="predicted"/>
<gene>
    <name evidence="2" type="ORF">AKJ09_07082</name>
</gene>
<name>A0A0K1Q3W3_9BACT</name>
<dbReference type="AlphaFoldDB" id="A0A0K1Q3W3"/>
<reference evidence="2 3" key="1">
    <citation type="submission" date="2015-08" db="EMBL/GenBank/DDBJ databases">
        <authorList>
            <person name="Babu N.S."/>
            <person name="Beckwith C.J."/>
            <person name="Beseler K.G."/>
            <person name="Brison A."/>
            <person name="Carone J.V."/>
            <person name="Caskin T.P."/>
            <person name="Diamond M."/>
            <person name="Durham M.E."/>
            <person name="Foxe J.M."/>
            <person name="Go M."/>
            <person name="Henderson B.A."/>
            <person name="Jones I.B."/>
            <person name="McGettigan J.A."/>
            <person name="Micheletti S.J."/>
            <person name="Nasrallah M.E."/>
            <person name="Ortiz D."/>
            <person name="Piller C.R."/>
            <person name="Privatt S.R."/>
            <person name="Schneider S.L."/>
            <person name="Sharp S."/>
            <person name="Smith T.C."/>
            <person name="Stanton J.D."/>
            <person name="Ullery H.E."/>
            <person name="Wilson R.J."/>
            <person name="Serrano M.G."/>
            <person name="Buck G."/>
            <person name="Lee V."/>
            <person name="Wang Y."/>
            <person name="Carvalho R."/>
            <person name="Voegtly L."/>
            <person name="Shi R."/>
            <person name="Duckworth R."/>
            <person name="Johnson A."/>
            <person name="Loviza R."/>
            <person name="Walstead R."/>
            <person name="Shah Z."/>
            <person name="Kiflezghi M."/>
            <person name="Wade K."/>
            <person name="Ball S.L."/>
            <person name="Bradley K.W."/>
            <person name="Asai D.J."/>
            <person name="Bowman C.A."/>
            <person name="Russell D.A."/>
            <person name="Pope W.H."/>
            <person name="Jacobs-Sera D."/>
            <person name="Hendrix R.W."/>
            <person name="Hatfull G.F."/>
        </authorList>
    </citation>
    <scope>NUCLEOTIDE SEQUENCE [LARGE SCALE GENOMIC DNA]</scope>
    <source>
        <strain evidence="2 3">DSM 27648</strain>
    </source>
</reference>